<evidence type="ECO:0000313" key="1">
    <source>
        <dbReference type="EMBL" id="OQU88281.1"/>
    </source>
</evidence>
<accession>A0A1W0W1Q3</accession>
<reference evidence="2" key="2">
    <citation type="journal article" date="2018" name="Plant J.">
        <title>The Sorghum bicolor reference genome: improved assembly, gene annotations, a transcriptome atlas, and signatures of genome organization.</title>
        <authorList>
            <person name="McCormick R.F."/>
            <person name="Truong S.K."/>
            <person name="Sreedasyam A."/>
            <person name="Jenkins J."/>
            <person name="Shu S."/>
            <person name="Sims D."/>
            <person name="Kennedy M."/>
            <person name="Amirebrahimi M."/>
            <person name="Weers B.D."/>
            <person name="McKinley B."/>
            <person name="Mattison A."/>
            <person name="Morishige D.T."/>
            <person name="Grimwood J."/>
            <person name="Schmutz J."/>
            <person name="Mullet J.E."/>
        </authorList>
    </citation>
    <scope>NUCLEOTIDE SEQUENCE [LARGE SCALE GENOMIC DNA]</scope>
    <source>
        <strain evidence="2">cv. BTx623</strain>
    </source>
</reference>
<keyword evidence="2" id="KW-1185">Reference proteome</keyword>
<name>A0A1W0W1Q3_SORBI</name>
<dbReference type="Proteomes" id="UP000000768">
    <property type="component" value="Chromosome 2"/>
</dbReference>
<reference evidence="1 2" key="1">
    <citation type="journal article" date="2009" name="Nature">
        <title>The Sorghum bicolor genome and the diversification of grasses.</title>
        <authorList>
            <person name="Paterson A.H."/>
            <person name="Bowers J.E."/>
            <person name="Bruggmann R."/>
            <person name="Dubchak I."/>
            <person name="Grimwood J."/>
            <person name="Gundlach H."/>
            <person name="Haberer G."/>
            <person name="Hellsten U."/>
            <person name="Mitros T."/>
            <person name="Poliakov A."/>
            <person name="Schmutz J."/>
            <person name="Spannagl M."/>
            <person name="Tang H."/>
            <person name="Wang X."/>
            <person name="Wicker T."/>
            <person name="Bharti A.K."/>
            <person name="Chapman J."/>
            <person name="Feltus F.A."/>
            <person name="Gowik U."/>
            <person name="Grigoriev I.V."/>
            <person name="Lyons E."/>
            <person name="Maher C.A."/>
            <person name="Martis M."/>
            <person name="Narechania A."/>
            <person name="Otillar R.P."/>
            <person name="Penning B.W."/>
            <person name="Salamov A.A."/>
            <person name="Wang Y."/>
            <person name="Zhang L."/>
            <person name="Carpita N.C."/>
            <person name="Freeling M."/>
            <person name="Gingle A.R."/>
            <person name="Hash C.T."/>
            <person name="Keller B."/>
            <person name="Klein P."/>
            <person name="Kresovich S."/>
            <person name="McCann M.C."/>
            <person name="Ming R."/>
            <person name="Peterson D.G."/>
            <person name="Mehboob-ur-Rahman"/>
            <person name="Ware D."/>
            <person name="Westhoff P."/>
            <person name="Mayer K.F."/>
            <person name="Messing J."/>
            <person name="Rokhsar D.S."/>
        </authorList>
    </citation>
    <scope>NUCLEOTIDE SEQUENCE [LARGE SCALE GENOMIC DNA]</scope>
    <source>
        <strain evidence="2">cv. BTx623</strain>
    </source>
</reference>
<sequence>MCTAANKDDTFFSKMQESCVSLYYEENADTFLPNKSVKNDRKHFCSYRNNNTTYKALLNTLHPQSHILCLALYHWLILITK</sequence>
<evidence type="ECO:0000313" key="2">
    <source>
        <dbReference type="Proteomes" id="UP000000768"/>
    </source>
</evidence>
<gene>
    <name evidence="1" type="ORF">SORBI_3002G000350</name>
</gene>
<dbReference type="InParanoid" id="A0A1W0W1Q3"/>
<dbReference type="AlphaFoldDB" id="A0A1W0W1Q3"/>
<dbReference type="Gramene" id="OQU88281">
    <property type="protein sequence ID" value="OQU88281"/>
    <property type="gene ID" value="SORBI_3002G000350"/>
</dbReference>
<protein>
    <submittedName>
        <fullName evidence="1">Uncharacterized protein</fullName>
    </submittedName>
</protein>
<organism evidence="1 2">
    <name type="scientific">Sorghum bicolor</name>
    <name type="common">Sorghum</name>
    <name type="synonym">Sorghum vulgare</name>
    <dbReference type="NCBI Taxonomy" id="4558"/>
    <lineage>
        <taxon>Eukaryota</taxon>
        <taxon>Viridiplantae</taxon>
        <taxon>Streptophyta</taxon>
        <taxon>Embryophyta</taxon>
        <taxon>Tracheophyta</taxon>
        <taxon>Spermatophyta</taxon>
        <taxon>Magnoliopsida</taxon>
        <taxon>Liliopsida</taxon>
        <taxon>Poales</taxon>
        <taxon>Poaceae</taxon>
        <taxon>PACMAD clade</taxon>
        <taxon>Panicoideae</taxon>
        <taxon>Andropogonodae</taxon>
        <taxon>Andropogoneae</taxon>
        <taxon>Sorghinae</taxon>
        <taxon>Sorghum</taxon>
    </lineage>
</organism>
<dbReference type="EMBL" id="CM000761">
    <property type="protein sequence ID" value="OQU88281.1"/>
    <property type="molecule type" value="Genomic_DNA"/>
</dbReference>
<proteinExistence type="predicted"/>